<evidence type="ECO:0000313" key="2">
    <source>
        <dbReference type="Proteomes" id="UP000069272"/>
    </source>
</evidence>
<sequence length="87" mass="9263">SDRSSDLGHSWVSQRSGVLGDRGNSLHGKWLTVDDGVESVDGIGGVLDDATGAIGLNQRVRSSDNISRAGLLLFLVVSGQSILYCYW</sequence>
<reference evidence="1" key="2">
    <citation type="submission" date="2022-08" db="UniProtKB">
        <authorList>
            <consortium name="EnsemblMetazoa"/>
        </authorList>
    </citation>
    <scope>IDENTIFICATION</scope>
    <source>
        <strain evidence="1">STECLA/ALBI9_A</strain>
    </source>
</reference>
<dbReference type="Proteomes" id="UP000069272">
    <property type="component" value="Chromosome 2R"/>
</dbReference>
<organism evidence="1 2">
    <name type="scientific">Anopheles albimanus</name>
    <name type="common">New world malaria mosquito</name>
    <dbReference type="NCBI Taxonomy" id="7167"/>
    <lineage>
        <taxon>Eukaryota</taxon>
        <taxon>Metazoa</taxon>
        <taxon>Ecdysozoa</taxon>
        <taxon>Arthropoda</taxon>
        <taxon>Hexapoda</taxon>
        <taxon>Insecta</taxon>
        <taxon>Pterygota</taxon>
        <taxon>Neoptera</taxon>
        <taxon>Endopterygota</taxon>
        <taxon>Diptera</taxon>
        <taxon>Nematocera</taxon>
        <taxon>Culicoidea</taxon>
        <taxon>Culicidae</taxon>
        <taxon>Anophelinae</taxon>
        <taxon>Anopheles</taxon>
    </lineage>
</organism>
<proteinExistence type="predicted"/>
<name>A0A182FQT8_ANOAL</name>
<evidence type="ECO:0000313" key="1">
    <source>
        <dbReference type="EnsemblMetazoa" id="AALB008909-PA"/>
    </source>
</evidence>
<dbReference type="EnsemblMetazoa" id="AALB008909-RA">
    <property type="protein sequence ID" value="AALB008909-PA"/>
    <property type="gene ID" value="AALB008909"/>
</dbReference>
<keyword evidence="2" id="KW-1185">Reference proteome</keyword>
<reference evidence="1 2" key="1">
    <citation type="journal article" date="2017" name="G3 (Bethesda)">
        <title>The Physical Genome Mapping of Anopheles albimanus Corrected Scaffold Misassemblies and Identified Interarm Rearrangements in Genus Anopheles.</title>
        <authorList>
            <person name="Artemov G.N."/>
            <person name="Peery A.N."/>
            <person name="Jiang X."/>
            <person name="Tu Z."/>
            <person name="Stegniy V.N."/>
            <person name="Sharakhova M.V."/>
            <person name="Sharakhov I.V."/>
        </authorList>
    </citation>
    <scope>NUCLEOTIDE SEQUENCE [LARGE SCALE GENOMIC DNA]</scope>
    <source>
        <strain evidence="1 2">ALBI9_A</strain>
    </source>
</reference>
<dbReference type="VEuPathDB" id="VectorBase:AALB008909"/>
<accession>A0A182FQT8</accession>
<protein>
    <submittedName>
        <fullName evidence="1">Uncharacterized protein</fullName>
    </submittedName>
</protein>
<dbReference type="AlphaFoldDB" id="A0A182FQT8"/>